<dbReference type="GO" id="GO:0005524">
    <property type="term" value="F:ATP binding"/>
    <property type="evidence" value="ECO:0007669"/>
    <property type="project" value="UniProtKB-UniRule"/>
</dbReference>
<dbReference type="InterPro" id="IPR003593">
    <property type="entry name" value="AAA+_ATPase"/>
</dbReference>
<dbReference type="Gene3D" id="3.10.330.10">
    <property type="match status" value="1"/>
</dbReference>
<reference evidence="15" key="1">
    <citation type="journal article" date="2020" name="Fungal Divers.">
        <title>Resolving the Mortierellaceae phylogeny through synthesis of multi-gene phylogenetics and phylogenomics.</title>
        <authorList>
            <person name="Vandepol N."/>
            <person name="Liber J."/>
            <person name="Desiro A."/>
            <person name="Na H."/>
            <person name="Kennedy M."/>
            <person name="Barry K."/>
            <person name="Grigoriev I.V."/>
            <person name="Miller A.N."/>
            <person name="O'Donnell K."/>
            <person name="Stajich J.E."/>
            <person name="Bonito G."/>
        </authorList>
    </citation>
    <scope>NUCLEOTIDE SEQUENCE</scope>
    <source>
        <strain evidence="15">NVP60</strain>
    </source>
</reference>
<dbReference type="PANTHER" id="PTHR23078:SF3">
    <property type="entry name" value="VESICLE-FUSING ATPASE"/>
    <property type="match status" value="1"/>
</dbReference>
<keyword evidence="4 12" id="KW-0963">Cytoplasm</keyword>
<keyword evidence="8 12" id="KW-0931">ER-Golgi transport</keyword>
<dbReference type="Gene3D" id="2.40.40.20">
    <property type="match status" value="1"/>
</dbReference>
<dbReference type="InterPro" id="IPR009010">
    <property type="entry name" value="Asp_de-COase-like_dom_sf"/>
</dbReference>
<dbReference type="InterPro" id="IPR003960">
    <property type="entry name" value="ATPase_AAA_CS"/>
</dbReference>
<dbReference type="Pfam" id="PF17862">
    <property type="entry name" value="AAA_lid_3"/>
    <property type="match status" value="1"/>
</dbReference>
<feature type="compositionally biased region" description="Pro residues" evidence="13">
    <location>
        <begin position="22"/>
        <end position="31"/>
    </location>
</feature>
<dbReference type="InterPro" id="IPR041569">
    <property type="entry name" value="AAA_lid_3"/>
</dbReference>
<dbReference type="EMBL" id="JAAAIN010000936">
    <property type="protein sequence ID" value="KAG0309429.1"/>
    <property type="molecule type" value="Genomic_DNA"/>
</dbReference>
<keyword evidence="6 12" id="KW-0547">Nucleotide-binding</keyword>
<dbReference type="FunFam" id="3.40.50.300:FF:000187">
    <property type="entry name" value="Vesicular-fusion ATPase SEC18"/>
    <property type="match status" value="1"/>
</dbReference>
<dbReference type="InterPro" id="IPR003959">
    <property type="entry name" value="ATPase_AAA_core"/>
</dbReference>
<dbReference type="Proteomes" id="UP000823405">
    <property type="component" value="Unassembled WGS sequence"/>
</dbReference>
<dbReference type="SUPFAM" id="SSF81995">
    <property type="entry name" value="beta-sandwich domain of Sec23/24"/>
    <property type="match status" value="1"/>
</dbReference>
<dbReference type="Pfam" id="PF00004">
    <property type="entry name" value="AAA"/>
    <property type="match status" value="2"/>
</dbReference>
<evidence type="ECO:0000259" key="14">
    <source>
        <dbReference type="SMART" id="SM00382"/>
    </source>
</evidence>
<dbReference type="SUPFAM" id="SSF54585">
    <property type="entry name" value="Cdc48 domain 2-like"/>
    <property type="match status" value="1"/>
</dbReference>
<dbReference type="SMART" id="SM00382">
    <property type="entry name" value="AAA"/>
    <property type="match status" value="2"/>
</dbReference>
<dbReference type="FunFam" id="3.40.50.300:FF:000166">
    <property type="entry name" value="vesicle-fusing ATPase isoform X1"/>
    <property type="match status" value="1"/>
</dbReference>
<dbReference type="OrthoDB" id="9982946at2759"/>
<dbReference type="CDD" id="cd19504">
    <property type="entry name" value="RecA-like_NSF-SEC18_r1-like"/>
    <property type="match status" value="1"/>
</dbReference>
<gene>
    <name evidence="15" type="primary">SEC18</name>
    <name evidence="15" type="ORF">BGZ97_013081</name>
</gene>
<feature type="compositionally biased region" description="Polar residues" evidence="13">
    <location>
        <begin position="72"/>
        <end position="88"/>
    </location>
</feature>
<evidence type="ECO:0000256" key="9">
    <source>
        <dbReference type="ARBA" id="ARBA00022927"/>
    </source>
</evidence>
<protein>
    <recommendedName>
        <fullName evidence="11 12">Vesicular-fusion protein SEC18</fullName>
    </recommendedName>
</protein>
<dbReference type="InterPro" id="IPR029067">
    <property type="entry name" value="CDC48_domain_2-like_sf"/>
</dbReference>
<evidence type="ECO:0000256" key="5">
    <source>
        <dbReference type="ARBA" id="ARBA00022737"/>
    </source>
</evidence>
<feature type="compositionally biased region" description="Low complexity" evidence="13">
    <location>
        <begin position="50"/>
        <end position="64"/>
    </location>
</feature>
<evidence type="ECO:0000256" key="2">
    <source>
        <dbReference type="ARBA" id="ARBA00006914"/>
    </source>
</evidence>
<evidence type="ECO:0000256" key="4">
    <source>
        <dbReference type="ARBA" id="ARBA00022490"/>
    </source>
</evidence>
<feature type="domain" description="AAA+ ATPase" evidence="14">
    <location>
        <begin position="341"/>
        <end position="488"/>
    </location>
</feature>
<evidence type="ECO:0000256" key="7">
    <source>
        <dbReference type="ARBA" id="ARBA00022840"/>
    </source>
</evidence>
<dbReference type="SUPFAM" id="SSF52540">
    <property type="entry name" value="P-loop containing nucleoside triphosphate hydrolases"/>
    <property type="match status" value="2"/>
</dbReference>
<sequence>MSNYPNDRGYNTSPNPAGGGPRMPPRPPHPNPNVAGGGYQPQSSYNAPLSSSQQSNNYPSQNSYGQPAPRQQHYQQHQNATPAFQPQPSRRMRAIKSPNESFALTNRVASSPNEFPPHTRYVLVEHQYVFSIQPDNAVQDSCLGFSNLQRKWINVGLNKEIDVAPWDPSNDGPMVYLSDIEIEVSLFVKNNEIRAEFDAKEMARHFTTVFNNQVLAVDQAVVLDFQDTRLILVPKLVQLVSSEALMNGNRSPDGEELPSRDGYRGVLTQQAQVQFVRAQDCNIKLRGAARNKPAVTLIQPDFKFEDMGIGGLDAEFSNMFRRAFASRIFPPSLVEKMGIQHVKGILLYGPPGTGKTLMAREIGKMLNGREPKIVNGPEVLSKFVGQSEENIRKLFIDAENEYKDKGEDSSLHIIIFDELDAICKQRGSKNDNTGVGDSVVNQLLAKMDGVEQLNNILIIGMTNRKDMIDEALLRPGRMEVHMEIGLPDESGRLQILKIHTHKAMENNLLAPDVDMVELAALTKNFTGAEINGLVKSAYSFAFNRHVKVGTLAGTTGDLENMKIMRADFLGALEEVHAAFGSAEEELDSCIANGIIHFSPHIDRILTEGSLRVEQVQHSERTPLVSLLLHGPPGAGKTALAATMAMESQFPFIKLISPETMIGMNEMQKVNAIHRVFQDSYKSLLSVIVMDDIERLLDYTPIGSRFSNTVLQALAVLLKKAPPKGRRLLVLTTTTRRHVLEEMDLMDSFSSELYVENLRTLAEVNVVVKNLKLFSSDDDRRSAMATLAKSGIEDKLSVSIKRLLMTIEKARQDTDLVGRFVSDMSAL</sequence>
<evidence type="ECO:0000256" key="11">
    <source>
        <dbReference type="ARBA" id="ARBA00068637"/>
    </source>
</evidence>
<dbReference type="CDD" id="cd00009">
    <property type="entry name" value="AAA"/>
    <property type="match status" value="1"/>
</dbReference>
<dbReference type="InterPro" id="IPR027417">
    <property type="entry name" value="P-loop_NTPase"/>
</dbReference>
<organism evidence="15 16">
    <name type="scientific">Linnemannia gamsii</name>
    <dbReference type="NCBI Taxonomy" id="64522"/>
    <lineage>
        <taxon>Eukaryota</taxon>
        <taxon>Fungi</taxon>
        <taxon>Fungi incertae sedis</taxon>
        <taxon>Mucoromycota</taxon>
        <taxon>Mortierellomycotina</taxon>
        <taxon>Mortierellomycetes</taxon>
        <taxon>Mortierellales</taxon>
        <taxon>Mortierellaceae</taxon>
        <taxon>Linnemannia</taxon>
    </lineage>
</organism>
<dbReference type="GO" id="GO:0043001">
    <property type="term" value="P:Golgi to plasma membrane protein transport"/>
    <property type="evidence" value="ECO:0007669"/>
    <property type="project" value="TreeGrafter"/>
</dbReference>
<keyword evidence="5" id="KW-0677">Repeat</keyword>
<feature type="compositionally biased region" description="Polar residues" evidence="13">
    <location>
        <begin position="1"/>
        <end position="13"/>
    </location>
</feature>
<dbReference type="GO" id="GO:0005795">
    <property type="term" value="C:Golgi stack"/>
    <property type="evidence" value="ECO:0007669"/>
    <property type="project" value="TreeGrafter"/>
</dbReference>
<feature type="region of interest" description="Disordered" evidence="13">
    <location>
        <begin position="1"/>
        <end position="90"/>
    </location>
</feature>
<evidence type="ECO:0000313" key="16">
    <source>
        <dbReference type="Proteomes" id="UP000823405"/>
    </source>
</evidence>
<dbReference type="Gene3D" id="3.40.50.300">
    <property type="entry name" value="P-loop containing nucleotide triphosphate hydrolases"/>
    <property type="match status" value="2"/>
</dbReference>
<evidence type="ECO:0000256" key="13">
    <source>
        <dbReference type="SAM" id="MobiDB-lite"/>
    </source>
</evidence>
<dbReference type="PROSITE" id="PS00674">
    <property type="entry name" value="AAA"/>
    <property type="match status" value="1"/>
</dbReference>
<dbReference type="GO" id="GO:0035494">
    <property type="term" value="P:SNARE complex disassembly"/>
    <property type="evidence" value="ECO:0007669"/>
    <property type="project" value="InterPro"/>
</dbReference>
<proteinExistence type="inferred from homology"/>
<evidence type="ECO:0000256" key="1">
    <source>
        <dbReference type="ARBA" id="ARBA00004496"/>
    </source>
</evidence>
<keyword evidence="7 12" id="KW-0067">ATP-binding</keyword>
<dbReference type="PANTHER" id="PTHR23078">
    <property type="entry name" value="VESICULAR-FUSION PROTEIN NSF"/>
    <property type="match status" value="1"/>
</dbReference>
<dbReference type="GO" id="GO:0006891">
    <property type="term" value="P:intra-Golgi vesicle-mediated transport"/>
    <property type="evidence" value="ECO:0007669"/>
    <property type="project" value="TreeGrafter"/>
</dbReference>
<comment type="subcellular location">
    <subcellularLocation>
        <location evidence="1 12">Cytoplasm</location>
    </subcellularLocation>
</comment>
<evidence type="ECO:0000256" key="12">
    <source>
        <dbReference type="RuleBase" id="RU367045"/>
    </source>
</evidence>
<evidence type="ECO:0000256" key="6">
    <source>
        <dbReference type="ARBA" id="ARBA00022741"/>
    </source>
</evidence>
<dbReference type="InterPro" id="IPR039812">
    <property type="entry name" value="Vesicle-fus_ATPase"/>
</dbReference>
<comment type="caution">
    <text evidence="15">The sequence shown here is derived from an EMBL/GenBank/DDBJ whole genome shotgun (WGS) entry which is preliminary data.</text>
</comment>
<evidence type="ECO:0000313" key="15">
    <source>
        <dbReference type="EMBL" id="KAG0309429.1"/>
    </source>
</evidence>
<comment type="similarity">
    <text evidence="2 12">Belongs to the AAA ATPase family.</text>
</comment>
<dbReference type="Gene3D" id="1.10.8.60">
    <property type="match status" value="2"/>
</dbReference>
<feature type="domain" description="AAA+ ATPase" evidence="14">
    <location>
        <begin position="622"/>
        <end position="758"/>
    </location>
</feature>
<keyword evidence="12" id="KW-0378">Hydrolase</keyword>
<keyword evidence="3 12" id="KW-0813">Transport</keyword>
<name>A0A9P6UL19_9FUNG</name>
<accession>A0A9P6UL19</accession>
<dbReference type="GO" id="GO:0016887">
    <property type="term" value="F:ATP hydrolysis activity"/>
    <property type="evidence" value="ECO:0007669"/>
    <property type="project" value="InterPro"/>
</dbReference>
<evidence type="ECO:0000256" key="8">
    <source>
        <dbReference type="ARBA" id="ARBA00022892"/>
    </source>
</evidence>
<feature type="compositionally biased region" description="Polar residues" evidence="13">
    <location>
        <begin position="40"/>
        <end position="49"/>
    </location>
</feature>
<comment type="function">
    <text evidence="10 12">Required for vesicle-mediated transport. Catalyzes the fusion of transport vesicles within the Golgi cisternae. Is also required for transport from the endoplasmic reticulum to the Golgi stack. Seems to function as a fusion protein required for the delivery of cargo proteins to all compartments of the Golgi stack independent of vesicle origin.</text>
</comment>
<keyword evidence="16" id="KW-1185">Reference proteome</keyword>
<dbReference type="AlphaFoldDB" id="A0A9P6UL19"/>
<evidence type="ECO:0000256" key="10">
    <source>
        <dbReference type="ARBA" id="ARBA00056429"/>
    </source>
</evidence>
<dbReference type="SUPFAM" id="SSF50692">
    <property type="entry name" value="ADC-like"/>
    <property type="match status" value="1"/>
</dbReference>
<evidence type="ECO:0000256" key="3">
    <source>
        <dbReference type="ARBA" id="ARBA00022448"/>
    </source>
</evidence>
<dbReference type="FunFam" id="1.10.8.60:FF:000026">
    <property type="entry name" value="vesicle-fusing ATPase isoform X1"/>
    <property type="match status" value="1"/>
</dbReference>
<dbReference type="FunFam" id="2.40.40.20:FF:000012">
    <property type="entry name" value="Vesicle-fusing ATPase protein"/>
    <property type="match status" value="1"/>
</dbReference>
<keyword evidence="9 12" id="KW-0653">Protein transport</keyword>